<reference evidence="2 3" key="1">
    <citation type="submission" date="2023-03" db="EMBL/GenBank/DDBJ databases">
        <title>Isolation and description of six Streptomyces strains from soil environments, able to metabolize different microbial glucans.</title>
        <authorList>
            <person name="Widen T."/>
            <person name="Larsbrink J."/>
        </authorList>
    </citation>
    <scope>NUCLEOTIDE SEQUENCE [LARGE SCALE GENOMIC DNA]</scope>
    <source>
        <strain evidence="2 3">Mut2</strain>
    </source>
</reference>
<keyword evidence="3" id="KW-1185">Reference proteome</keyword>
<dbReference type="InterPro" id="IPR016040">
    <property type="entry name" value="NAD(P)-bd_dom"/>
</dbReference>
<evidence type="ECO:0000313" key="3">
    <source>
        <dbReference type="Proteomes" id="UP001229952"/>
    </source>
</evidence>
<dbReference type="Pfam" id="PF13460">
    <property type="entry name" value="NAD_binding_10"/>
    <property type="match status" value="1"/>
</dbReference>
<dbReference type="SUPFAM" id="SSF51735">
    <property type="entry name" value="NAD(P)-binding Rossmann-fold domains"/>
    <property type="match status" value="1"/>
</dbReference>
<dbReference type="PANTHER" id="PTHR43162">
    <property type="match status" value="1"/>
</dbReference>
<dbReference type="Gene3D" id="3.90.25.10">
    <property type="entry name" value="UDP-galactose 4-epimerase, domain 1"/>
    <property type="match status" value="1"/>
</dbReference>
<sequence length="275" mass="29915">MSNAPILVLGAHGSTGRRVLARLRDARWPVRPASRATGIPFDWNDDTTWEPALAGTERVYLMLPHELSLRQDFIRCAVTAGVRRLVLLSSRAVEEMGDDRLMEAERMVRDAEADWTVVRADWFNQNFDEGIFRQAVLDGTLALPLGECRQTFVDADDIAAVAAAALTEEGHAGSTYEVTGPDALSFADALAAIGRATGLPQVFHGDKDTYRAGQLAQGRPAETVERETGAYTSLAALGDARPSDTVHRVTGRHPKTFETYVREAAASGAWAPRTP</sequence>
<dbReference type="InterPro" id="IPR051604">
    <property type="entry name" value="Ergot_Alk_Oxidoreductase"/>
</dbReference>
<accession>A0ABY9ICK6</accession>
<protein>
    <submittedName>
        <fullName evidence="2">NAD(P)H-binding protein</fullName>
    </submittedName>
</protein>
<proteinExistence type="predicted"/>
<dbReference type="PANTHER" id="PTHR43162:SF1">
    <property type="entry name" value="PRESTALK A DIFFERENTIATION PROTEIN A"/>
    <property type="match status" value="1"/>
</dbReference>
<dbReference type="Proteomes" id="UP001229952">
    <property type="component" value="Chromosome"/>
</dbReference>
<name>A0ABY9ICK6_9ACTN</name>
<dbReference type="InterPro" id="IPR036291">
    <property type="entry name" value="NAD(P)-bd_dom_sf"/>
</dbReference>
<evidence type="ECO:0000259" key="1">
    <source>
        <dbReference type="Pfam" id="PF13460"/>
    </source>
</evidence>
<dbReference type="EMBL" id="CP120992">
    <property type="protein sequence ID" value="WLQ44628.1"/>
    <property type="molecule type" value="Genomic_DNA"/>
</dbReference>
<evidence type="ECO:0000313" key="2">
    <source>
        <dbReference type="EMBL" id="WLQ44628.1"/>
    </source>
</evidence>
<gene>
    <name evidence="2" type="ORF">P8A22_34835</name>
</gene>
<feature type="domain" description="NAD(P)-binding" evidence="1">
    <location>
        <begin position="10"/>
        <end position="168"/>
    </location>
</feature>
<organism evidence="2 3">
    <name type="scientific">Streptomyces laculatispora</name>
    <dbReference type="NCBI Taxonomy" id="887464"/>
    <lineage>
        <taxon>Bacteria</taxon>
        <taxon>Bacillati</taxon>
        <taxon>Actinomycetota</taxon>
        <taxon>Actinomycetes</taxon>
        <taxon>Kitasatosporales</taxon>
        <taxon>Streptomycetaceae</taxon>
        <taxon>Streptomyces</taxon>
    </lineage>
</organism>
<dbReference type="Gene3D" id="3.40.50.720">
    <property type="entry name" value="NAD(P)-binding Rossmann-like Domain"/>
    <property type="match status" value="1"/>
</dbReference>
<dbReference type="RefSeq" id="WP_306091898.1">
    <property type="nucleotide sequence ID" value="NZ_CP120992.1"/>
</dbReference>